<dbReference type="PROSITE" id="PS51679">
    <property type="entry name" value="SAM_MT_C5"/>
    <property type="match status" value="1"/>
</dbReference>
<feature type="domain" description="BAH" evidence="11">
    <location>
        <begin position="680"/>
        <end position="816"/>
    </location>
</feature>
<dbReference type="PROSITE" id="PS00094">
    <property type="entry name" value="C5_MTASE_1"/>
    <property type="match status" value="1"/>
</dbReference>
<feature type="active site" evidence="7">
    <location>
        <position position="949"/>
    </location>
</feature>
<dbReference type="InterPro" id="IPR043151">
    <property type="entry name" value="BAH_sf"/>
</dbReference>
<feature type="region of interest" description="Disordered" evidence="10">
    <location>
        <begin position="1321"/>
        <end position="1365"/>
    </location>
</feature>
<evidence type="ECO:0000256" key="4">
    <source>
        <dbReference type="ARBA" id="ARBA00022691"/>
    </source>
</evidence>
<dbReference type="InterPro" id="IPR031303">
    <property type="entry name" value="C5_meth_CS"/>
</dbReference>
<keyword evidence="2 7" id="KW-0489">Methyltransferase</keyword>
<dbReference type="Gene3D" id="3.90.120.10">
    <property type="entry name" value="DNA Methylase, subunit A, domain 2"/>
    <property type="match status" value="2"/>
</dbReference>
<evidence type="ECO:0000313" key="13">
    <source>
        <dbReference type="Proteomes" id="UP001595075"/>
    </source>
</evidence>
<comment type="subcellular location">
    <subcellularLocation>
        <location evidence="1">Nucleus</location>
    </subcellularLocation>
</comment>
<comment type="catalytic activity">
    <reaction evidence="9">
        <text>a 2'-deoxycytidine in DNA + S-adenosyl-L-methionine = a 5-methyl-2'-deoxycytidine in DNA + S-adenosyl-L-homocysteine + H(+)</text>
        <dbReference type="Rhea" id="RHEA:13681"/>
        <dbReference type="Rhea" id="RHEA-COMP:11369"/>
        <dbReference type="Rhea" id="RHEA-COMP:11370"/>
        <dbReference type="ChEBI" id="CHEBI:15378"/>
        <dbReference type="ChEBI" id="CHEBI:57856"/>
        <dbReference type="ChEBI" id="CHEBI:59789"/>
        <dbReference type="ChEBI" id="CHEBI:85452"/>
        <dbReference type="ChEBI" id="CHEBI:85454"/>
        <dbReference type="EC" id="2.1.1.37"/>
    </reaction>
</comment>
<dbReference type="NCBIfam" id="TIGR00675">
    <property type="entry name" value="dcm"/>
    <property type="match status" value="1"/>
</dbReference>
<dbReference type="PROSITE" id="PS51038">
    <property type="entry name" value="BAH"/>
    <property type="match status" value="2"/>
</dbReference>
<proteinExistence type="inferred from homology"/>
<evidence type="ECO:0000313" key="12">
    <source>
        <dbReference type="EMBL" id="KAL2069986.1"/>
    </source>
</evidence>
<dbReference type="InterPro" id="IPR001025">
    <property type="entry name" value="BAH_dom"/>
</dbReference>
<keyword evidence="6" id="KW-0539">Nucleus</keyword>
<dbReference type="EMBL" id="JAZHXI010000007">
    <property type="protein sequence ID" value="KAL2069986.1"/>
    <property type="molecule type" value="Genomic_DNA"/>
</dbReference>
<feature type="compositionally biased region" description="Acidic residues" evidence="10">
    <location>
        <begin position="346"/>
        <end position="360"/>
    </location>
</feature>
<dbReference type="Gene3D" id="2.30.30.490">
    <property type="match status" value="2"/>
</dbReference>
<feature type="region of interest" description="Disordered" evidence="10">
    <location>
        <begin position="252"/>
        <end position="389"/>
    </location>
</feature>
<gene>
    <name evidence="12" type="ORF">VTL71DRAFT_14666</name>
</gene>
<dbReference type="InterPro" id="IPR018117">
    <property type="entry name" value="C5_DNA_meth_AS"/>
</dbReference>
<dbReference type="InterPro" id="IPR001525">
    <property type="entry name" value="C5_MeTfrase"/>
</dbReference>
<feature type="region of interest" description="Disordered" evidence="10">
    <location>
        <begin position="127"/>
        <end position="212"/>
    </location>
</feature>
<evidence type="ECO:0000256" key="5">
    <source>
        <dbReference type="ARBA" id="ARBA00023125"/>
    </source>
</evidence>
<evidence type="ECO:0000256" key="8">
    <source>
        <dbReference type="RuleBase" id="RU000416"/>
    </source>
</evidence>
<dbReference type="PRINTS" id="PR00105">
    <property type="entry name" value="C5METTRFRASE"/>
</dbReference>
<dbReference type="EC" id="2.1.1.37" evidence="9"/>
<evidence type="ECO:0000256" key="10">
    <source>
        <dbReference type="SAM" id="MobiDB-lite"/>
    </source>
</evidence>
<dbReference type="PROSITE" id="PS00095">
    <property type="entry name" value="C5_MTASE_2"/>
    <property type="match status" value="1"/>
</dbReference>
<comment type="similarity">
    <text evidence="7 8">Belongs to the class I-like SAM-binding methyltransferase superfamily. C5-methyltransferase family.</text>
</comment>
<protein>
    <recommendedName>
        <fullName evidence="9">Cytosine-specific methyltransferase</fullName>
        <ecNumber evidence="9">2.1.1.37</ecNumber>
    </recommendedName>
</protein>
<dbReference type="PANTHER" id="PTHR10629">
    <property type="entry name" value="CYTOSINE-SPECIFIC METHYLTRANSFERASE"/>
    <property type="match status" value="1"/>
</dbReference>
<feature type="region of interest" description="Disordered" evidence="10">
    <location>
        <begin position="499"/>
        <end position="521"/>
    </location>
</feature>
<keyword evidence="13" id="KW-1185">Reference proteome</keyword>
<keyword evidence="5" id="KW-0238">DNA-binding</keyword>
<dbReference type="SMART" id="SM00439">
    <property type="entry name" value="BAH"/>
    <property type="match status" value="1"/>
</dbReference>
<sequence>MATHGRPRASSYMKRLNGEAMVKRFPQAFVEDPNLTPEIFYDILCSVKFDVKEAQLKVIERVRKPGEFILPAELLDNNAPSLSRSFSASQQGGHGSRAARVVSPSVALSLESPLSSQIVESEVLPSRLKRPAPLDDSDDDIRGSTLREKRNKSQLPRPYPSLNTVEPSGSKLKSTSKNGRICGFLQDTDSDEDELPLRSADRRSFSSSASFHTAESPLQKISKVASVSIGKKSDVIDLISDDEDADDESTFIKSADTLPEPVKRELSSLPDFGGGSDYDVPSENEELREVKPSKWAVPLSTPTPKSDSRKKSTRVSSNKIVTQRHWRQSVAIGKDSDNESDFKFDDETEYEIPSDDEELLPVDPNDWPVTDPVSGSLEKGRKKGGRGNTNEAVLKHRNQSLATPWLYTLARPFYPNKVDVLEDYPHEKGPDSLPDLNTYLEEVRSFAWEQEDADRIRFNPWAKDDPKNRGTVNRHEYASVTIDGTSYFPGDCIMVRGDPAYQPKGRQKGKTKSVEENISENQGNPWHGRILFFHKDEFGSKSAHIQWFDHASATIQGELACAHELLLLSQCSDEDVGCIASKITVTPIDNSLVEKGGIVEEKFIRDKEYFCRFHYNPDTYTFTDASIYDFANDDHAESGPCEVCNKRTAADKEEGSIKILGPSQREGSKLHFQGFRVRDTNYYLYNFVYIFEDEKEVYKIGQIVDISARAQGYDPKKAMVKEQKLHIKVGIYQRFDDFQKPWFKAIVKGSVPRVRDERRLYYTGINCPTTVNELDGKCCVQHREEIENFDAYKDKDDHFWVDQQVSETIRPGDLVKRSDLVPLCSEDMRYSEHSTTEAEERLKDFTKKGKKLVALDLFSGAGGLTLGMEFSQIVETRHAVEFSEAACRTYKKNFPDCTMHNADINLMLERAVRRDHGEQLDPLHDCHGDLVEELPARGEIDFIYGGCPCPGYSGANRFPQDEDIKNSLLVVTLSYVDYYRPKYFLLENVKGLLTHRLGATQERKKKLEGGIEKGTVKFILRALTSLGYQVHFALLQAAEYGVPSSRKRVFFWASLPGYNLPKFPQQQNLYKSATNSADQVGHRKRRSAPHRACTVGDAITDLPKFDWSHPKVGDDRAITIDRKHRMNTGINQFVVYQDDNTVGLKEQSYATGPLSEYQRKMRLGVGMDGLQNHVTMHWSDAMTMLICEIPLRPGADHRDVSTELRSSWPFLWHPDSAAPRQKFYRGRCGRLDMEELFETCLTNMNPTGKNGRVVHPTQHRVLSVVEFARAMSFPDSFVFALEGSRVADIIRQIGNAVPPFLAKAVGAGLAESVLLKFEEDRKKTAAPNPPLPKQKGIKSDKSFVKASTTGRSTEGRSSRKVIYID</sequence>
<evidence type="ECO:0000256" key="2">
    <source>
        <dbReference type="ARBA" id="ARBA00022603"/>
    </source>
</evidence>
<feature type="compositionally biased region" description="Basic and acidic residues" evidence="10">
    <location>
        <begin position="334"/>
        <end position="345"/>
    </location>
</feature>
<dbReference type="Pfam" id="PF00145">
    <property type="entry name" value="DNA_methylase"/>
    <property type="match status" value="1"/>
</dbReference>
<feature type="compositionally biased region" description="Polar residues" evidence="10">
    <location>
        <begin position="161"/>
        <end position="178"/>
    </location>
</feature>
<dbReference type="InterPro" id="IPR029063">
    <property type="entry name" value="SAM-dependent_MTases_sf"/>
</dbReference>
<evidence type="ECO:0000256" key="9">
    <source>
        <dbReference type="RuleBase" id="RU000417"/>
    </source>
</evidence>
<organism evidence="12 13">
    <name type="scientific">Oculimacula yallundae</name>
    <dbReference type="NCBI Taxonomy" id="86028"/>
    <lineage>
        <taxon>Eukaryota</taxon>
        <taxon>Fungi</taxon>
        <taxon>Dikarya</taxon>
        <taxon>Ascomycota</taxon>
        <taxon>Pezizomycotina</taxon>
        <taxon>Leotiomycetes</taxon>
        <taxon>Helotiales</taxon>
        <taxon>Ploettnerulaceae</taxon>
        <taxon>Oculimacula</taxon>
    </lineage>
</organism>
<dbReference type="Proteomes" id="UP001595075">
    <property type="component" value="Unassembled WGS sequence"/>
</dbReference>
<feature type="domain" description="BAH" evidence="11">
    <location>
        <begin position="485"/>
        <end position="626"/>
    </location>
</feature>
<evidence type="ECO:0000256" key="1">
    <source>
        <dbReference type="ARBA" id="ARBA00004123"/>
    </source>
</evidence>
<evidence type="ECO:0000256" key="7">
    <source>
        <dbReference type="PROSITE-ProRule" id="PRU01016"/>
    </source>
</evidence>
<dbReference type="Pfam" id="PF01426">
    <property type="entry name" value="BAH"/>
    <property type="match status" value="1"/>
</dbReference>
<evidence type="ECO:0000256" key="3">
    <source>
        <dbReference type="ARBA" id="ARBA00022679"/>
    </source>
</evidence>
<dbReference type="SUPFAM" id="SSF53335">
    <property type="entry name" value="S-adenosyl-L-methionine-dependent methyltransferases"/>
    <property type="match status" value="1"/>
</dbReference>
<dbReference type="Gene3D" id="3.40.50.150">
    <property type="entry name" value="Vaccinia Virus protein VP39"/>
    <property type="match status" value="1"/>
</dbReference>
<comment type="caution">
    <text evidence="12">The sequence shown here is derived from an EMBL/GenBank/DDBJ whole genome shotgun (WGS) entry which is preliminary data.</text>
</comment>
<feature type="compositionally biased region" description="Basic and acidic residues" evidence="10">
    <location>
        <begin position="195"/>
        <end position="204"/>
    </location>
</feature>
<evidence type="ECO:0000256" key="6">
    <source>
        <dbReference type="ARBA" id="ARBA00023242"/>
    </source>
</evidence>
<keyword evidence="4 7" id="KW-0949">S-adenosyl-L-methionine</keyword>
<accession>A0ABR4CJ42</accession>
<dbReference type="PANTHER" id="PTHR10629:SF52">
    <property type="entry name" value="DNA (CYTOSINE-5)-METHYLTRANSFERASE 1"/>
    <property type="match status" value="1"/>
</dbReference>
<dbReference type="InterPro" id="IPR050390">
    <property type="entry name" value="C5-Methyltransferase"/>
</dbReference>
<reference evidence="12 13" key="1">
    <citation type="journal article" date="2024" name="Commun. Biol.">
        <title>Comparative genomic analysis of thermophilic fungi reveals convergent evolutionary adaptations and gene losses.</title>
        <authorList>
            <person name="Steindorff A.S."/>
            <person name="Aguilar-Pontes M.V."/>
            <person name="Robinson A.J."/>
            <person name="Andreopoulos B."/>
            <person name="LaButti K."/>
            <person name="Kuo A."/>
            <person name="Mondo S."/>
            <person name="Riley R."/>
            <person name="Otillar R."/>
            <person name="Haridas S."/>
            <person name="Lipzen A."/>
            <person name="Grimwood J."/>
            <person name="Schmutz J."/>
            <person name="Clum A."/>
            <person name="Reid I.D."/>
            <person name="Moisan M.C."/>
            <person name="Butler G."/>
            <person name="Nguyen T.T.M."/>
            <person name="Dewar K."/>
            <person name="Conant G."/>
            <person name="Drula E."/>
            <person name="Henrissat B."/>
            <person name="Hansel C."/>
            <person name="Singer S."/>
            <person name="Hutchinson M.I."/>
            <person name="de Vries R.P."/>
            <person name="Natvig D.O."/>
            <person name="Powell A.J."/>
            <person name="Tsang A."/>
            <person name="Grigoriev I.V."/>
        </authorList>
    </citation>
    <scope>NUCLEOTIDE SEQUENCE [LARGE SCALE GENOMIC DNA]</scope>
    <source>
        <strain evidence="12 13">CBS 494.80</strain>
    </source>
</reference>
<keyword evidence="3 7" id="KW-0808">Transferase</keyword>
<name>A0ABR4CJ42_9HELO</name>
<evidence type="ECO:0000259" key="11">
    <source>
        <dbReference type="PROSITE" id="PS51038"/>
    </source>
</evidence>